<dbReference type="CDD" id="cd03414">
    <property type="entry name" value="CbiX_SirB_C"/>
    <property type="match status" value="1"/>
</dbReference>
<dbReference type="InterPro" id="IPR002762">
    <property type="entry name" value="CbiX-like"/>
</dbReference>
<evidence type="ECO:0000256" key="2">
    <source>
        <dbReference type="ARBA" id="ARBA00023239"/>
    </source>
</evidence>
<name>H6RQA0_BLASD</name>
<dbReference type="PANTHER" id="PTHR33542">
    <property type="entry name" value="SIROHYDROCHLORIN FERROCHELATASE, CHLOROPLASTIC"/>
    <property type="match status" value="1"/>
</dbReference>
<dbReference type="EMBL" id="FO117623">
    <property type="protein sequence ID" value="CCG04067.1"/>
    <property type="molecule type" value="Genomic_DNA"/>
</dbReference>
<accession>H6RQA0</accession>
<dbReference type="eggNOG" id="COG2138">
    <property type="taxonomic scope" value="Bacteria"/>
</dbReference>
<dbReference type="KEGG" id="bsd:BLASA_3199"/>
<dbReference type="Pfam" id="PF01903">
    <property type="entry name" value="CbiX"/>
    <property type="match status" value="2"/>
</dbReference>
<dbReference type="STRING" id="1146883.BLASA_3199"/>
<reference evidence="4" key="2">
    <citation type="submission" date="2012-02" db="EMBL/GenBank/DDBJ databases">
        <title>Complete genome sequence of Blastococcus saxobsidens strain DD2.</title>
        <authorList>
            <person name="Genoscope."/>
        </authorList>
    </citation>
    <scope>NUCLEOTIDE SEQUENCE [LARGE SCALE GENOMIC DNA]</scope>
    <source>
        <strain evidence="4">DD2</strain>
    </source>
</reference>
<reference evidence="3 4" key="1">
    <citation type="journal article" date="2012" name="J. Bacteriol.">
        <title>Genome Sequence of Blastococcus saxobsidens DD2, a Stone-Inhabiting Bacterium.</title>
        <authorList>
            <person name="Chouaia B."/>
            <person name="Crotti E."/>
            <person name="Brusetti L."/>
            <person name="Daffonchio D."/>
            <person name="Essoussi I."/>
            <person name="Nouioui I."/>
            <person name="Sbissi I."/>
            <person name="Ghodhbane-Gtari F."/>
            <person name="Gtari M."/>
            <person name="Vacherie B."/>
            <person name="Barbe V."/>
            <person name="Medigue C."/>
            <person name="Gury J."/>
            <person name="Pujic P."/>
            <person name="Normand P."/>
        </authorList>
    </citation>
    <scope>NUCLEOTIDE SEQUENCE [LARGE SCALE GENOMIC DNA]</scope>
    <source>
        <strain evidence="3 4">DD2</strain>
    </source>
</reference>
<sequence>MNPQPVLVACAHGTRSPAGRRLIAELALAAKELRPGLVTSAAFVDVQPPTVVDVVAELSGAGRPAVVVPLLLSGGYHVHVDIAGAVADAEGTVAARPLGPDPRLVAVLRDRLLAAGADPRDPLTAVVLAAAGSSDPRSVADVENTADLLQRNWAGPVTTGYGSAAQPPVPDAVAAARKGGAERVVVASYLLAPGHFHDKLAGAGADLVTAPLLPDDRIAAVLLDRYDAVLRSG</sequence>
<dbReference type="PANTHER" id="PTHR33542:SF5">
    <property type="entry name" value="FERROCHELATASE CHE1"/>
    <property type="match status" value="1"/>
</dbReference>
<dbReference type="Proteomes" id="UP000007517">
    <property type="component" value="Chromosome"/>
</dbReference>
<dbReference type="SUPFAM" id="SSF53800">
    <property type="entry name" value="Chelatase"/>
    <property type="match status" value="1"/>
</dbReference>
<dbReference type="OrthoDB" id="7345302at2"/>
<protein>
    <submittedName>
        <fullName evidence="3">Putative Sirohydrochlorin cobaltochelatase domains, cbiX family</fullName>
        <ecNumber evidence="3">4.99.1.3</ecNumber>
    </submittedName>
</protein>
<dbReference type="InterPro" id="IPR050963">
    <property type="entry name" value="Sirohydro_Cobaltochel/CbiX"/>
</dbReference>
<evidence type="ECO:0000313" key="4">
    <source>
        <dbReference type="Proteomes" id="UP000007517"/>
    </source>
</evidence>
<dbReference type="AlphaFoldDB" id="H6RQA0"/>
<dbReference type="GO" id="GO:0016852">
    <property type="term" value="F:sirohydrochlorin cobaltochelatase activity"/>
    <property type="evidence" value="ECO:0007669"/>
    <property type="project" value="UniProtKB-EC"/>
</dbReference>
<gene>
    <name evidence="3" type="ordered locus">BLASA_3199</name>
</gene>
<dbReference type="GO" id="GO:0046872">
    <property type="term" value="F:metal ion binding"/>
    <property type="evidence" value="ECO:0007669"/>
    <property type="project" value="UniProtKB-KW"/>
</dbReference>
<proteinExistence type="predicted"/>
<dbReference type="EC" id="4.99.1.3" evidence="3"/>
<dbReference type="Gene3D" id="3.40.50.1400">
    <property type="match status" value="2"/>
</dbReference>
<evidence type="ECO:0000256" key="1">
    <source>
        <dbReference type="ARBA" id="ARBA00022723"/>
    </source>
</evidence>
<organism evidence="3 4">
    <name type="scientific">Blastococcus saxobsidens (strain DD2)</name>
    <dbReference type="NCBI Taxonomy" id="1146883"/>
    <lineage>
        <taxon>Bacteria</taxon>
        <taxon>Bacillati</taxon>
        <taxon>Actinomycetota</taxon>
        <taxon>Actinomycetes</taxon>
        <taxon>Geodermatophilales</taxon>
        <taxon>Geodermatophilaceae</taxon>
        <taxon>Blastococcus</taxon>
    </lineage>
</organism>
<dbReference type="RefSeq" id="WP_014376947.1">
    <property type="nucleotide sequence ID" value="NC_016943.1"/>
</dbReference>
<keyword evidence="2 3" id="KW-0456">Lyase</keyword>
<keyword evidence="4" id="KW-1185">Reference proteome</keyword>
<keyword evidence="1" id="KW-0479">Metal-binding</keyword>
<dbReference type="CDD" id="cd03416">
    <property type="entry name" value="CbiX_SirB_N"/>
    <property type="match status" value="1"/>
</dbReference>
<evidence type="ECO:0000313" key="3">
    <source>
        <dbReference type="EMBL" id="CCG04067.1"/>
    </source>
</evidence>
<dbReference type="HOGENOM" id="CLU_056929_1_0_11"/>